<keyword evidence="3" id="KW-1185">Reference proteome</keyword>
<name>A0A5N7AQA8_9EURO</name>
<dbReference type="AlphaFoldDB" id="A0A5N7AQA8"/>
<dbReference type="EMBL" id="ML736379">
    <property type="protein sequence ID" value="KAE8372047.1"/>
    <property type="molecule type" value="Genomic_DNA"/>
</dbReference>
<proteinExistence type="predicted"/>
<keyword evidence="1" id="KW-1133">Transmembrane helix</keyword>
<feature type="transmembrane region" description="Helical" evidence="1">
    <location>
        <begin position="29"/>
        <end position="48"/>
    </location>
</feature>
<dbReference type="Proteomes" id="UP000326198">
    <property type="component" value="Unassembled WGS sequence"/>
</dbReference>
<reference evidence="2 3" key="1">
    <citation type="submission" date="2019-04" db="EMBL/GenBank/DDBJ databases">
        <title>Friends and foes A comparative genomics studyof 23 Aspergillus species from section Flavi.</title>
        <authorList>
            <consortium name="DOE Joint Genome Institute"/>
            <person name="Kjaerbolling I."/>
            <person name="Vesth T."/>
            <person name="Frisvad J.C."/>
            <person name="Nybo J.L."/>
            <person name="Theobald S."/>
            <person name="Kildgaard S."/>
            <person name="Isbrandt T."/>
            <person name="Kuo A."/>
            <person name="Sato A."/>
            <person name="Lyhne E.K."/>
            <person name="Kogle M.E."/>
            <person name="Wiebenga A."/>
            <person name="Kun R.S."/>
            <person name="Lubbers R.J."/>
            <person name="Makela M.R."/>
            <person name="Barry K."/>
            <person name="Chovatia M."/>
            <person name="Clum A."/>
            <person name="Daum C."/>
            <person name="Haridas S."/>
            <person name="He G."/>
            <person name="LaButti K."/>
            <person name="Lipzen A."/>
            <person name="Mondo S."/>
            <person name="Riley R."/>
            <person name="Salamov A."/>
            <person name="Simmons B.A."/>
            <person name="Magnuson J.K."/>
            <person name="Henrissat B."/>
            <person name="Mortensen U.H."/>
            <person name="Larsen T.O."/>
            <person name="Devries R.P."/>
            <person name="Grigoriev I.V."/>
            <person name="Machida M."/>
            <person name="Baker S.E."/>
            <person name="Andersen M.R."/>
        </authorList>
    </citation>
    <scope>NUCLEOTIDE SEQUENCE [LARGE SCALE GENOMIC DNA]</scope>
    <source>
        <strain evidence="2 3">IBT 29228</strain>
    </source>
</reference>
<evidence type="ECO:0000313" key="2">
    <source>
        <dbReference type="EMBL" id="KAE8372047.1"/>
    </source>
</evidence>
<gene>
    <name evidence="2" type="ORF">BDV26DRAFT_274885</name>
</gene>
<evidence type="ECO:0000313" key="3">
    <source>
        <dbReference type="Proteomes" id="UP000326198"/>
    </source>
</evidence>
<keyword evidence="1" id="KW-0472">Membrane</keyword>
<evidence type="ECO:0000256" key="1">
    <source>
        <dbReference type="SAM" id="Phobius"/>
    </source>
</evidence>
<sequence length="66" mass="7519">MCVCASDNIMQTAKLNPSPNQQQPPWHVYYSYYLLLVTPYIIHIPLIANAKSGASNKKKEKRKKKG</sequence>
<accession>A0A5N7AQA8</accession>
<organism evidence="2 3">
    <name type="scientific">Aspergillus bertholletiae</name>
    <dbReference type="NCBI Taxonomy" id="1226010"/>
    <lineage>
        <taxon>Eukaryota</taxon>
        <taxon>Fungi</taxon>
        <taxon>Dikarya</taxon>
        <taxon>Ascomycota</taxon>
        <taxon>Pezizomycotina</taxon>
        <taxon>Eurotiomycetes</taxon>
        <taxon>Eurotiomycetidae</taxon>
        <taxon>Eurotiales</taxon>
        <taxon>Aspergillaceae</taxon>
        <taxon>Aspergillus</taxon>
        <taxon>Aspergillus subgen. Circumdati</taxon>
    </lineage>
</organism>
<protein>
    <submittedName>
        <fullName evidence="2">Uncharacterized protein</fullName>
    </submittedName>
</protein>
<keyword evidence="1" id="KW-0812">Transmembrane</keyword>